<comment type="caution">
    <text evidence="6">The sequence shown here is derived from an EMBL/GenBank/DDBJ whole genome shotgun (WGS) entry which is preliminary data.</text>
</comment>
<comment type="cofactor">
    <cofactor evidence="1">
        <name>FAD</name>
        <dbReference type="ChEBI" id="CHEBI:57692"/>
    </cofactor>
</comment>
<evidence type="ECO:0000313" key="6">
    <source>
        <dbReference type="EMBL" id="MBK7953940.1"/>
    </source>
</evidence>
<dbReference type="PRINTS" id="PR00419">
    <property type="entry name" value="ADXRDTASE"/>
</dbReference>
<evidence type="ECO:0000256" key="3">
    <source>
        <dbReference type="ARBA" id="ARBA00022827"/>
    </source>
</evidence>
<evidence type="ECO:0000256" key="1">
    <source>
        <dbReference type="ARBA" id="ARBA00001974"/>
    </source>
</evidence>
<keyword evidence="2" id="KW-0285">Flavoprotein</keyword>
<organism evidence="6 7">
    <name type="scientific">Candidatus Accumulibacter affinis</name>
    <dbReference type="NCBI Taxonomy" id="2954384"/>
    <lineage>
        <taxon>Bacteria</taxon>
        <taxon>Pseudomonadati</taxon>
        <taxon>Pseudomonadota</taxon>
        <taxon>Betaproteobacteria</taxon>
        <taxon>Candidatus Accumulibacter</taxon>
    </lineage>
</organism>
<dbReference type="AlphaFoldDB" id="A0A935T6L2"/>
<proteinExistence type="predicted"/>
<gene>
    <name evidence="6" type="ORF">IPK02_08290</name>
</gene>
<sequence>MTAAGSRSAACVAIIGGGPAGLMAAEILSRGAARVDLYDAMPSVGRKLLMAGKGGLNLTHAEADATFRSRYGARQDRLTPLLEVFGPADLRAWALGLGVATFVGSSGRVFPTDMKAAPLLRAWLQRLRSANVRFHMRHRWHGWTASDRGCTTLCFSTPAGEQQHTADAVVLALGGGSWARLGSDGRWLAILERAGIPLAPLRPANCGFDVGWSSHLRERFAGQPIKPVVAWLVDSAGVEHRRQGEFVLTAGGLEGGLIYTLAAALRDEIEASGSATLRLDLLPNHELARVINELARPRGARSLASHLQSRLQLRGAKVALLHECLSTEDFAAPERLGAAIKSLPLRLIAPRPLDEAISSAGGVCFAALDAQLMLRALPGVFCAGEMLDWEAPTGGYLLTGCLASGQAAGAGALAWLNDRDRRATATALPLTNPDGPNETD</sequence>
<dbReference type="PANTHER" id="PTHR42887">
    <property type="entry name" value="OS12G0638800 PROTEIN"/>
    <property type="match status" value="1"/>
</dbReference>
<evidence type="ECO:0000259" key="5">
    <source>
        <dbReference type="Pfam" id="PF22780"/>
    </source>
</evidence>
<keyword evidence="3" id="KW-0274">FAD</keyword>
<protein>
    <submittedName>
        <fullName evidence="6">TIGR03862 family flavoprotein</fullName>
    </submittedName>
</protein>
<dbReference type="Proteomes" id="UP000706151">
    <property type="component" value="Unassembled WGS sequence"/>
</dbReference>
<dbReference type="InterPro" id="IPR004792">
    <property type="entry name" value="BaiN-like"/>
</dbReference>
<feature type="domain" description="RsdA/BaiN/AoA(So)-like insert" evidence="5">
    <location>
        <begin position="202"/>
        <end position="358"/>
    </location>
</feature>
<dbReference type="Gene3D" id="1.10.8.260">
    <property type="entry name" value="HI0933 insert domain-like"/>
    <property type="match status" value="1"/>
</dbReference>
<evidence type="ECO:0000256" key="2">
    <source>
        <dbReference type="ARBA" id="ARBA00022630"/>
    </source>
</evidence>
<dbReference type="Gene3D" id="2.40.30.10">
    <property type="entry name" value="Translation factors"/>
    <property type="match status" value="1"/>
</dbReference>
<dbReference type="NCBIfam" id="TIGR00275">
    <property type="entry name" value="aminoacetone oxidase family FAD-binding enzyme"/>
    <property type="match status" value="1"/>
</dbReference>
<name>A0A935T6L2_9PROT</name>
<evidence type="ECO:0000313" key="7">
    <source>
        <dbReference type="Proteomes" id="UP000706151"/>
    </source>
</evidence>
<evidence type="ECO:0000259" key="4">
    <source>
        <dbReference type="Pfam" id="PF03486"/>
    </source>
</evidence>
<feature type="domain" description="RsdA/BaiN/AoA(So)-like Rossmann fold-like" evidence="4">
    <location>
        <begin position="12"/>
        <end position="410"/>
    </location>
</feature>
<dbReference type="Pfam" id="PF03486">
    <property type="entry name" value="HI0933_like"/>
    <property type="match status" value="1"/>
</dbReference>
<dbReference type="InterPro" id="IPR023166">
    <property type="entry name" value="BaiN-like_dom_sf"/>
</dbReference>
<dbReference type="NCBIfam" id="TIGR03862">
    <property type="entry name" value="flavo_PP4765"/>
    <property type="match status" value="1"/>
</dbReference>
<dbReference type="InterPro" id="IPR036188">
    <property type="entry name" value="FAD/NAD-bd_sf"/>
</dbReference>
<dbReference type="SUPFAM" id="SSF160996">
    <property type="entry name" value="HI0933 insert domain-like"/>
    <property type="match status" value="1"/>
</dbReference>
<dbReference type="PANTHER" id="PTHR42887:SF1">
    <property type="entry name" value="BLR3961 PROTEIN"/>
    <property type="match status" value="1"/>
</dbReference>
<accession>A0A935T6L2</accession>
<dbReference type="Pfam" id="PF22780">
    <property type="entry name" value="HI0933_like_1st"/>
    <property type="match status" value="1"/>
</dbReference>
<dbReference type="InterPro" id="IPR057661">
    <property type="entry name" value="RsdA/BaiN/AoA(So)_Rossmann"/>
</dbReference>
<dbReference type="Gene3D" id="3.50.50.60">
    <property type="entry name" value="FAD/NAD(P)-binding domain"/>
    <property type="match status" value="1"/>
</dbReference>
<dbReference type="InterPro" id="IPR022460">
    <property type="entry name" value="Flavoprotein_PP4765"/>
</dbReference>
<reference evidence="6 7" key="1">
    <citation type="submission" date="2020-10" db="EMBL/GenBank/DDBJ databases">
        <title>Connecting structure to function with the recovery of over 1000 high-quality activated sludge metagenome-assembled genomes encoding full-length rRNA genes using long-read sequencing.</title>
        <authorList>
            <person name="Singleton C.M."/>
            <person name="Petriglieri F."/>
            <person name="Kristensen J.M."/>
            <person name="Kirkegaard R.H."/>
            <person name="Michaelsen T.Y."/>
            <person name="Andersen M.H."/>
            <person name="Karst S.M."/>
            <person name="Dueholm M.S."/>
            <person name="Nielsen P.H."/>
            <person name="Albertsen M."/>
        </authorList>
    </citation>
    <scope>NUCLEOTIDE SEQUENCE [LARGE SCALE GENOMIC DNA]</scope>
    <source>
        <strain evidence="6">Fred_18-Q3-R57-64_BAT3C.720</strain>
    </source>
</reference>
<dbReference type="InterPro" id="IPR055178">
    <property type="entry name" value="RsdA/BaiN/AoA(So)-like_dom"/>
</dbReference>
<dbReference type="SUPFAM" id="SSF51905">
    <property type="entry name" value="FAD/NAD(P)-binding domain"/>
    <property type="match status" value="1"/>
</dbReference>
<dbReference type="EMBL" id="JADJOT010000008">
    <property type="protein sequence ID" value="MBK7953940.1"/>
    <property type="molecule type" value="Genomic_DNA"/>
</dbReference>